<dbReference type="InterPro" id="IPR045079">
    <property type="entry name" value="Oxoprolinase-like"/>
</dbReference>
<evidence type="ECO:0000313" key="3">
    <source>
        <dbReference type="Proteomes" id="UP000521868"/>
    </source>
</evidence>
<dbReference type="Pfam" id="PF02538">
    <property type="entry name" value="Hydantoinase_B"/>
    <property type="match status" value="1"/>
</dbReference>
<accession>A0A7X6DEJ8</accession>
<dbReference type="AlphaFoldDB" id="A0A7X6DEJ8"/>
<reference evidence="2 3" key="1">
    <citation type="journal article" date="2020" name="Nature">
        <title>Bacterial chemolithoautotrophy via manganese oxidation.</title>
        <authorList>
            <person name="Yu H."/>
            <person name="Leadbetter J.R."/>
        </authorList>
    </citation>
    <scope>NUCLEOTIDE SEQUENCE [LARGE SCALE GENOMIC DNA]</scope>
    <source>
        <strain evidence="2 3">RBP-1</strain>
    </source>
</reference>
<evidence type="ECO:0000313" key="2">
    <source>
        <dbReference type="EMBL" id="NKE65598.1"/>
    </source>
</evidence>
<organism evidence="2 3">
    <name type="scientific">Ramlibacter lithotrophicus</name>
    <dbReference type="NCBI Taxonomy" id="2606681"/>
    <lineage>
        <taxon>Bacteria</taxon>
        <taxon>Pseudomonadati</taxon>
        <taxon>Pseudomonadota</taxon>
        <taxon>Betaproteobacteria</taxon>
        <taxon>Burkholderiales</taxon>
        <taxon>Comamonadaceae</taxon>
        <taxon>Ramlibacter</taxon>
    </lineage>
</organism>
<dbReference type="GO" id="GO:0005829">
    <property type="term" value="C:cytosol"/>
    <property type="evidence" value="ECO:0007669"/>
    <property type="project" value="TreeGrafter"/>
</dbReference>
<dbReference type="InterPro" id="IPR003692">
    <property type="entry name" value="Hydantoinase_B"/>
</dbReference>
<dbReference type="GO" id="GO:0006749">
    <property type="term" value="P:glutathione metabolic process"/>
    <property type="evidence" value="ECO:0007669"/>
    <property type="project" value="TreeGrafter"/>
</dbReference>
<feature type="domain" description="Hydantoinase B/oxoprolinase" evidence="1">
    <location>
        <begin position="4"/>
        <end position="527"/>
    </location>
</feature>
<sequence>MKIDPILLSVYARTFKAITDEMSISMEQTTRSPILCEAKDYVTGLYDEDGRMLEQTENLPILAFSLAPVCKHIRKLFDGDIHEGDVFFHNDVFSLGNQNNDVAVFKPVFFDGELAGWTAVKGHQADIGGAVAGGYNPNAVEVWQEALRIPAVKIVDRGKLRQDVWNLIFANVRLDIVQHDMKAEMGACTVGERRLLELLKKYGLASYRAHKEALFDATRRMMEAEIAKIPNGRYSGEGRVFYDGRHEGSTFTIRVDIDVQDKRIKFDYSRTDAQTNGFVNGTFTSSASATILTLLQMVNPDIPHNEGMVEPIEIVIPEGTILNAAYPKATTFGNHLCPPNADAIQRALSPVLPDRVTAGWNNLLASLTTGIDPRTGEKYVDIGFMGLKGGSGAMRGCDGYDHIGMIDASGGVLDQDYEMFEQQTPHRLVRHELLTDSAGAGQWRGGLGVETIFEIGSDDTQLVTFGDGDFEGAFGLAGGEGAGLNFIRLTYPDGREVVPRNKDLITGVPRGTIYHQVASGGGGWGDPKLRDRQVLADEVRNGVISREAAMRDYGMSEAELAGS</sequence>
<dbReference type="RefSeq" id="WP_168106708.1">
    <property type="nucleotide sequence ID" value="NZ_VTOX01000002.1"/>
</dbReference>
<dbReference type="PANTHER" id="PTHR11365:SF23">
    <property type="entry name" value="HYPOTHETICAL 5-OXOPROLINASE (EUROFUNG)-RELATED"/>
    <property type="match status" value="1"/>
</dbReference>
<dbReference type="Proteomes" id="UP000521868">
    <property type="component" value="Unassembled WGS sequence"/>
</dbReference>
<dbReference type="PANTHER" id="PTHR11365">
    <property type="entry name" value="5-OXOPROLINASE RELATED"/>
    <property type="match status" value="1"/>
</dbReference>
<name>A0A7X6DEJ8_9BURK</name>
<evidence type="ECO:0000259" key="1">
    <source>
        <dbReference type="Pfam" id="PF02538"/>
    </source>
</evidence>
<protein>
    <submittedName>
        <fullName evidence="2">Hydantoinase B/oxoprolinase family protein</fullName>
    </submittedName>
</protein>
<proteinExistence type="predicted"/>
<dbReference type="GO" id="GO:0017168">
    <property type="term" value="F:5-oxoprolinase (ATP-hydrolyzing) activity"/>
    <property type="evidence" value="ECO:0007669"/>
    <property type="project" value="TreeGrafter"/>
</dbReference>
<gene>
    <name evidence="2" type="ORF">RAMLITH_07160</name>
</gene>
<keyword evidence="3" id="KW-1185">Reference proteome</keyword>
<dbReference type="EMBL" id="VTOX01000002">
    <property type="protein sequence ID" value="NKE65598.1"/>
    <property type="molecule type" value="Genomic_DNA"/>
</dbReference>
<comment type="caution">
    <text evidence="2">The sequence shown here is derived from an EMBL/GenBank/DDBJ whole genome shotgun (WGS) entry which is preliminary data.</text>
</comment>